<gene>
    <name evidence="2" type="ORF">LTRI10_LOCUS28150</name>
</gene>
<accession>A0AAV2EMD5</accession>
<reference evidence="2 3" key="1">
    <citation type="submission" date="2024-04" db="EMBL/GenBank/DDBJ databases">
        <authorList>
            <person name="Fracassetti M."/>
        </authorList>
    </citation>
    <scope>NUCLEOTIDE SEQUENCE [LARGE SCALE GENOMIC DNA]</scope>
</reference>
<evidence type="ECO:0000313" key="3">
    <source>
        <dbReference type="Proteomes" id="UP001497516"/>
    </source>
</evidence>
<sequence length="74" mass="8260">MAACSRRFALVEKEVMDSIHAMRRRSDGDGGLEQSIHAERRKSAGELPLGAVNSRPPAGLEKPSMWSRRRLKTL</sequence>
<dbReference type="EMBL" id="OZ034818">
    <property type="protein sequence ID" value="CAL1387151.1"/>
    <property type="molecule type" value="Genomic_DNA"/>
</dbReference>
<proteinExistence type="predicted"/>
<protein>
    <submittedName>
        <fullName evidence="2">Uncharacterized protein</fullName>
    </submittedName>
</protein>
<evidence type="ECO:0000256" key="1">
    <source>
        <dbReference type="SAM" id="MobiDB-lite"/>
    </source>
</evidence>
<evidence type="ECO:0000313" key="2">
    <source>
        <dbReference type="EMBL" id="CAL1387151.1"/>
    </source>
</evidence>
<keyword evidence="3" id="KW-1185">Reference proteome</keyword>
<dbReference type="Proteomes" id="UP001497516">
    <property type="component" value="Chromosome 5"/>
</dbReference>
<dbReference type="AlphaFoldDB" id="A0AAV2EMD5"/>
<organism evidence="2 3">
    <name type="scientific">Linum trigynum</name>
    <dbReference type="NCBI Taxonomy" id="586398"/>
    <lineage>
        <taxon>Eukaryota</taxon>
        <taxon>Viridiplantae</taxon>
        <taxon>Streptophyta</taxon>
        <taxon>Embryophyta</taxon>
        <taxon>Tracheophyta</taxon>
        <taxon>Spermatophyta</taxon>
        <taxon>Magnoliopsida</taxon>
        <taxon>eudicotyledons</taxon>
        <taxon>Gunneridae</taxon>
        <taxon>Pentapetalae</taxon>
        <taxon>rosids</taxon>
        <taxon>fabids</taxon>
        <taxon>Malpighiales</taxon>
        <taxon>Linaceae</taxon>
        <taxon>Linum</taxon>
    </lineage>
</organism>
<name>A0AAV2EMD5_9ROSI</name>
<feature type="region of interest" description="Disordered" evidence="1">
    <location>
        <begin position="21"/>
        <end position="74"/>
    </location>
</feature>